<comment type="caution">
    <text evidence="2">The sequence shown here is derived from an EMBL/GenBank/DDBJ whole genome shotgun (WGS) entry which is preliminary data.</text>
</comment>
<keyword evidence="1" id="KW-0812">Transmembrane</keyword>
<dbReference type="EMBL" id="JABWMH010000001">
    <property type="protein sequence ID" value="NVD26938.1"/>
    <property type="molecule type" value="Genomic_DNA"/>
</dbReference>
<reference evidence="2 3" key="1">
    <citation type="submission" date="2020-06" db="EMBL/GenBank/DDBJ databases">
        <authorList>
            <person name="Kim S.-J."/>
            <person name="Park S.-J."/>
        </authorList>
    </citation>
    <scope>NUCLEOTIDE SEQUENCE [LARGE SCALE GENOMIC DNA]</scope>
    <source>
        <strain evidence="2 3">SW-151</strain>
    </source>
</reference>
<feature type="transmembrane region" description="Helical" evidence="1">
    <location>
        <begin position="64"/>
        <end position="86"/>
    </location>
</feature>
<dbReference type="Proteomes" id="UP000652427">
    <property type="component" value="Unassembled WGS sequence"/>
</dbReference>
<sequence>MIIVPASAQYQGVYVYFGSRLPTYGPIMANVLKAGVLYFLGVFALGFVLGAMRMFFLVPITGPVMAVLIEIPPMLLFSWFFCRFLTRRYKIPAEAYDRLAMGGIAFAWLMVGDMLVRLLLQEGDLGGALVAFDLPENRIGLGAQIAFALFPLVQSYTGKESRNGLS</sequence>
<dbReference type="RefSeq" id="WP_176278446.1">
    <property type="nucleotide sequence ID" value="NZ_JABWMH010000001.1"/>
</dbReference>
<keyword evidence="1" id="KW-1133">Transmembrane helix</keyword>
<evidence type="ECO:0000313" key="2">
    <source>
        <dbReference type="EMBL" id="NVD26938.1"/>
    </source>
</evidence>
<protein>
    <submittedName>
        <fullName evidence="2">Uncharacterized protein</fullName>
    </submittedName>
</protein>
<proteinExistence type="predicted"/>
<evidence type="ECO:0000256" key="1">
    <source>
        <dbReference type="SAM" id="Phobius"/>
    </source>
</evidence>
<organism evidence="2 3">
    <name type="scientific">Parasphingorhabdus flavimaris</name>
    <dbReference type="NCBI Taxonomy" id="266812"/>
    <lineage>
        <taxon>Bacteria</taxon>
        <taxon>Pseudomonadati</taxon>
        <taxon>Pseudomonadota</taxon>
        <taxon>Alphaproteobacteria</taxon>
        <taxon>Sphingomonadales</taxon>
        <taxon>Sphingomonadaceae</taxon>
        <taxon>Parasphingorhabdus</taxon>
    </lineage>
</organism>
<keyword evidence="1" id="KW-0472">Membrane</keyword>
<evidence type="ECO:0000313" key="3">
    <source>
        <dbReference type="Proteomes" id="UP000652427"/>
    </source>
</evidence>
<feature type="transmembrane region" description="Helical" evidence="1">
    <location>
        <begin position="98"/>
        <end position="119"/>
    </location>
</feature>
<feature type="transmembrane region" description="Helical" evidence="1">
    <location>
        <begin position="36"/>
        <end position="58"/>
    </location>
</feature>
<keyword evidence="3" id="KW-1185">Reference proteome</keyword>
<accession>A0ABX2MZW2</accession>
<name>A0ABX2MZW2_9SPHN</name>
<gene>
    <name evidence="2" type="ORF">HUO14_03325</name>
</gene>